<keyword evidence="7" id="KW-0443">Lipid metabolism</keyword>
<dbReference type="CDD" id="cd05282">
    <property type="entry name" value="ETR_like"/>
    <property type="match status" value="1"/>
</dbReference>
<evidence type="ECO:0000313" key="12">
    <source>
        <dbReference type="EMBL" id="GLQ27575.1"/>
    </source>
</evidence>
<dbReference type="Gene3D" id="3.90.180.10">
    <property type="entry name" value="Medium-chain alcohol dehydrogenases, catalytic domain"/>
    <property type="match status" value="1"/>
</dbReference>
<gene>
    <name evidence="12" type="ORF">GCM10007927_23780</name>
</gene>
<keyword evidence="8" id="KW-0275">Fatty acid biosynthesis</keyword>
<dbReference type="Pfam" id="PF00107">
    <property type="entry name" value="ADH_zinc_N"/>
    <property type="match status" value="1"/>
</dbReference>
<evidence type="ECO:0000256" key="1">
    <source>
        <dbReference type="ARBA" id="ARBA00010371"/>
    </source>
</evidence>
<accession>A0ABQ5VKF3</accession>
<dbReference type="RefSeq" id="WP_284373682.1">
    <property type="nucleotide sequence ID" value="NZ_BAABWP010000001.1"/>
</dbReference>
<evidence type="ECO:0000259" key="11">
    <source>
        <dbReference type="SMART" id="SM00829"/>
    </source>
</evidence>
<dbReference type="SUPFAM" id="SSF50129">
    <property type="entry name" value="GroES-like"/>
    <property type="match status" value="1"/>
</dbReference>
<evidence type="ECO:0000256" key="2">
    <source>
        <dbReference type="ARBA" id="ARBA00022516"/>
    </source>
</evidence>
<keyword evidence="6" id="KW-0560">Oxidoreductase</keyword>
<dbReference type="PANTHER" id="PTHR43981:SF2">
    <property type="entry name" value="ENOYL-[ACYL-CARRIER-PROTEIN] REDUCTASE, MITOCHONDRIAL"/>
    <property type="match status" value="1"/>
</dbReference>
<keyword evidence="5" id="KW-0809">Transit peptide</keyword>
<evidence type="ECO:0000313" key="13">
    <source>
        <dbReference type="Proteomes" id="UP001161388"/>
    </source>
</evidence>
<name>A0ABQ5VKF3_9RHOB</name>
<evidence type="ECO:0000256" key="6">
    <source>
        <dbReference type="ARBA" id="ARBA00023002"/>
    </source>
</evidence>
<dbReference type="SUPFAM" id="SSF51735">
    <property type="entry name" value="NAD(P)-binding Rossmann-fold domains"/>
    <property type="match status" value="1"/>
</dbReference>
<reference evidence="12" key="1">
    <citation type="journal article" date="2014" name="Int. J. Syst. Evol. Microbiol.">
        <title>Complete genome of a new Firmicutes species belonging to the dominant human colonic microbiota ('Ruminococcus bicirculans') reveals two chromosomes and a selective capacity to utilize plant glucans.</title>
        <authorList>
            <consortium name="NISC Comparative Sequencing Program"/>
            <person name="Wegmann U."/>
            <person name="Louis P."/>
            <person name="Goesmann A."/>
            <person name="Henrissat B."/>
            <person name="Duncan S.H."/>
            <person name="Flint H.J."/>
        </authorList>
    </citation>
    <scope>NUCLEOTIDE SEQUENCE</scope>
    <source>
        <strain evidence="12">NBRC 109915</strain>
    </source>
</reference>
<keyword evidence="4" id="KW-0521">NADP</keyword>
<protein>
    <recommendedName>
        <fullName evidence="9">enoyl-[acyl-carrier-protein] reductase</fullName>
        <ecNumber evidence="9">1.3.1.104</ecNumber>
    </recommendedName>
</protein>
<evidence type="ECO:0000256" key="5">
    <source>
        <dbReference type="ARBA" id="ARBA00022946"/>
    </source>
</evidence>
<dbReference type="EMBL" id="BSNL01000001">
    <property type="protein sequence ID" value="GLQ27575.1"/>
    <property type="molecule type" value="Genomic_DNA"/>
</dbReference>
<keyword evidence="13" id="KW-1185">Reference proteome</keyword>
<comment type="caution">
    <text evidence="12">The sequence shown here is derived from an EMBL/GenBank/DDBJ whole genome shotgun (WGS) entry which is preliminary data.</text>
</comment>
<comment type="catalytic activity">
    <reaction evidence="10">
        <text>a 2,3-saturated acyl-[ACP] + NADP(+) = a (2E)-enoyl-[ACP] + NADPH + H(+)</text>
        <dbReference type="Rhea" id="RHEA:22564"/>
        <dbReference type="Rhea" id="RHEA-COMP:9925"/>
        <dbReference type="Rhea" id="RHEA-COMP:9926"/>
        <dbReference type="ChEBI" id="CHEBI:15378"/>
        <dbReference type="ChEBI" id="CHEBI:57783"/>
        <dbReference type="ChEBI" id="CHEBI:58349"/>
        <dbReference type="ChEBI" id="CHEBI:78784"/>
        <dbReference type="ChEBI" id="CHEBI:78785"/>
        <dbReference type="EC" id="1.3.1.104"/>
    </reaction>
</comment>
<dbReference type="InterPro" id="IPR011032">
    <property type="entry name" value="GroES-like_sf"/>
</dbReference>
<dbReference type="InterPro" id="IPR051034">
    <property type="entry name" value="Mito_Enoyl-ACP_Reductase"/>
</dbReference>
<dbReference type="EC" id="1.3.1.104" evidence="9"/>
<evidence type="ECO:0000256" key="7">
    <source>
        <dbReference type="ARBA" id="ARBA00023098"/>
    </source>
</evidence>
<keyword evidence="2" id="KW-0444">Lipid biosynthesis</keyword>
<evidence type="ECO:0000256" key="8">
    <source>
        <dbReference type="ARBA" id="ARBA00023160"/>
    </source>
</evidence>
<dbReference type="Pfam" id="PF08240">
    <property type="entry name" value="ADH_N"/>
    <property type="match status" value="1"/>
</dbReference>
<proteinExistence type="inferred from homology"/>
<dbReference type="InterPro" id="IPR013149">
    <property type="entry name" value="ADH-like_C"/>
</dbReference>
<evidence type="ECO:0000256" key="4">
    <source>
        <dbReference type="ARBA" id="ARBA00022857"/>
    </source>
</evidence>
<feature type="domain" description="Enoyl reductase (ER)" evidence="11">
    <location>
        <begin position="11"/>
        <end position="319"/>
    </location>
</feature>
<evidence type="ECO:0000256" key="3">
    <source>
        <dbReference type="ARBA" id="ARBA00022832"/>
    </source>
</evidence>
<dbReference type="Proteomes" id="UP001161388">
    <property type="component" value="Unassembled WGS sequence"/>
</dbReference>
<keyword evidence="3" id="KW-0276">Fatty acid metabolism</keyword>
<dbReference type="InterPro" id="IPR036291">
    <property type="entry name" value="NAD(P)-bd_dom_sf"/>
</dbReference>
<dbReference type="InterPro" id="IPR013154">
    <property type="entry name" value="ADH-like_N"/>
</dbReference>
<dbReference type="InterPro" id="IPR020843">
    <property type="entry name" value="ER"/>
</dbReference>
<comment type="similarity">
    <text evidence="1">Belongs to the zinc-containing alcohol dehydrogenase family. Quinone oxidoreductase subfamily.</text>
</comment>
<evidence type="ECO:0000256" key="10">
    <source>
        <dbReference type="ARBA" id="ARBA00048843"/>
    </source>
</evidence>
<sequence length="324" mass="34532">MKQAIYRTHGKADQVVELIDLDPRPLELGETRIKILRAPINPSDIIQIAGNYGSQPALPAQIGLEGVGEVMEVHGSGLDIGTRVIVPNPPGAWATEKTVPSAGLVPLPDADLDQLAMLIVNPATAYLLLTEFVDLVEGDWIIQSAATSAVGQLVTQLAKARGLKVASVVRRKSAIEALQAAGADAVFMDGPDLARQVAEGLDKAPVLAIDAVAGETFSRLTDCLQESGTIVLFGNLSGQNTCVPDQTVVFKDITMRGFWLTQWLQTTSPEDIGRVFGELTTLIATGQIHSPVERVYPIEDIHEALSHAMRGNRSGKVLLAPNGL</sequence>
<dbReference type="PANTHER" id="PTHR43981">
    <property type="entry name" value="ENOYL-[ACYL-CARRIER-PROTEIN] REDUCTASE, MITOCHONDRIAL"/>
    <property type="match status" value="1"/>
</dbReference>
<dbReference type="Gene3D" id="3.40.50.720">
    <property type="entry name" value="NAD(P)-binding Rossmann-like Domain"/>
    <property type="match status" value="1"/>
</dbReference>
<evidence type="ECO:0000256" key="9">
    <source>
        <dbReference type="ARBA" id="ARBA00038963"/>
    </source>
</evidence>
<reference evidence="12" key="2">
    <citation type="submission" date="2023-01" db="EMBL/GenBank/DDBJ databases">
        <title>Draft genome sequence of Sulfitobacter pacificus strain NBRC 109915.</title>
        <authorList>
            <person name="Sun Q."/>
            <person name="Mori K."/>
        </authorList>
    </citation>
    <scope>NUCLEOTIDE SEQUENCE</scope>
    <source>
        <strain evidence="12">NBRC 109915</strain>
    </source>
</reference>
<organism evidence="12 13">
    <name type="scientific">Sulfitobacter pacificus</name>
    <dbReference type="NCBI Taxonomy" id="1499314"/>
    <lineage>
        <taxon>Bacteria</taxon>
        <taxon>Pseudomonadati</taxon>
        <taxon>Pseudomonadota</taxon>
        <taxon>Alphaproteobacteria</taxon>
        <taxon>Rhodobacterales</taxon>
        <taxon>Roseobacteraceae</taxon>
        <taxon>Sulfitobacter</taxon>
    </lineage>
</organism>
<dbReference type="SMART" id="SM00829">
    <property type="entry name" value="PKS_ER"/>
    <property type="match status" value="1"/>
</dbReference>